<organism evidence="1 2">
    <name type="scientific">Acinetobacter chinensis</name>
    <dbReference type="NCBI Taxonomy" id="2004650"/>
    <lineage>
        <taxon>Bacteria</taxon>
        <taxon>Pseudomonadati</taxon>
        <taxon>Pseudomonadota</taxon>
        <taxon>Gammaproteobacteria</taxon>
        <taxon>Moraxellales</taxon>
        <taxon>Moraxellaceae</taxon>
        <taxon>Acinetobacter</taxon>
    </lineage>
</organism>
<proteinExistence type="predicted"/>
<reference evidence="2" key="1">
    <citation type="submission" date="2018-09" db="EMBL/GenBank/DDBJ databases">
        <title>The complete genome of Acinetobacter sp. strain WCHAc010005.</title>
        <authorList>
            <person name="Hu Y."/>
            <person name="Long H."/>
            <person name="Feng Y."/>
            <person name="Zong Z."/>
        </authorList>
    </citation>
    <scope>NUCLEOTIDE SEQUENCE [LARGE SCALE GENOMIC DNA]</scope>
    <source>
        <strain evidence="2">WCHAc010005</strain>
    </source>
</reference>
<dbReference type="KEGG" id="achi:CDG60_05195"/>
<dbReference type="AlphaFoldDB" id="A0A3B7LVN3"/>
<protein>
    <submittedName>
        <fullName evidence="1">Uncharacterized protein</fullName>
    </submittedName>
</protein>
<sequence>MKKLSQIEHRVLIELFKASNYRLQAFSLSQRVILPFSKFLDTISVLSEMNLLKTNGAVIELTQSGFYLILSQKKHKTIIRQIPKDFLREGKISLNEFYVPRRSLM</sequence>
<evidence type="ECO:0000313" key="1">
    <source>
        <dbReference type="EMBL" id="AXY56024.1"/>
    </source>
</evidence>
<gene>
    <name evidence="1" type="ORF">CDG60_05195</name>
</gene>
<accession>A0A3B7LVN3</accession>
<evidence type="ECO:0000313" key="2">
    <source>
        <dbReference type="Proteomes" id="UP000263753"/>
    </source>
</evidence>
<name>A0A3B7LVN3_9GAMM</name>
<dbReference type="RefSeq" id="WP_087514246.1">
    <property type="nucleotide sequence ID" value="NZ_CP032134.1"/>
</dbReference>
<dbReference type="Proteomes" id="UP000263753">
    <property type="component" value="Chromosome"/>
</dbReference>
<dbReference type="EMBL" id="CP032134">
    <property type="protein sequence ID" value="AXY56024.1"/>
    <property type="molecule type" value="Genomic_DNA"/>
</dbReference>